<dbReference type="OrthoDB" id="9779853at2"/>
<dbReference type="PANTHER" id="PTHR43433:SF10">
    <property type="entry name" value="AB HYDROLASE-1 DOMAIN-CONTAINING PROTEIN"/>
    <property type="match status" value="1"/>
</dbReference>
<protein>
    <recommendedName>
        <fullName evidence="1">AB hydrolase-1 domain-containing protein</fullName>
    </recommendedName>
</protein>
<feature type="domain" description="AB hydrolase-1" evidence="1">
    <location>
        <begin position="34"/>
        <end position="273"/>
    </location>
</feature>
<dbReference type="InterPro" id="IPR050471">
    <property type="entry name" value="AB_hydrolase"/>
</dbReference>
<dbReference type="EMBL" id="PSSX01000007">
    <property type="protein sequence ID" value="PPI84203.1"/>
    <property type="molecule type" value="Genomic_DNA"/>
</dbReference>
<gene>
    <name evidence="2" type="ORF">KEHDKFFH_09735</name>
</gene>
<dbReference type="Gene3D" id="3.40.50.1820">
    <property type="entry name" value="alpha/beta hydrolase"/>
    <property type="match status" value="1"/>
</dbReference>
<dbReference type="InterPro" id="IPR029058">
    <property type="entry name" value="AB_hydrolase_fold"/>
</dbReference>
<dbReference type="PANTHER" id="PTHR43433">
    <property type="entry name" value="HYDROLASE, ALPHA/BETA FOLD FAMILY PROTEIN"/>
    <property type="match status" value="1"/>
</dbReference>
<proteinExistence type="predicted"/>
<organism evidence="2 3">
    <name type="scientific">Marinobacter maroccanus</name>
    <dbReference type="NCBI Taxonomy" id="2055143"/>
    <lineage>
        <taxon>Bacteria</taxon>
        <taxon>Pseudomonadati</taxon>
        <taxon>Pseudomonadota</taxon>
        <taxon>Gammaproteobacteria</taxon>
        <taxon>Pseudomonadales</taxon>
        <taxon>Marinobacteraceae</taxon>
        <taxon>Marinobacter</taxon>
    </lineage>
</organism>
<reference evidence="2 3" key="1">
    <citation type="submission" date="2018-01" db="EMBL/GenBank/DDBJ databases">
        <title>Complete genome sequences of the type strains of Marinobacter flavimaris and Marinobacter maroccanus.</title>
        <authorList>
            <person name="Palau M."/>
            <person name="Boujida N."/>
            <person name="Manresa A."/>
            <person name="Minana-Galbis D."/>
        </authorList>
    </citation>
    <scope>NUCLEOTIDE SEQUENCE [LARGE SCALE GENOMIC DNA]</scope>
    <source>
        <strain evidence="2 3">N4</strain>
    </source>
</reference>
<accession>A0A2S5Z9X6</accession>
<evidence type="ECO:0000313" key="2">
    <source>
        <dbReference type="EMBL" id="PPI84203.1"/>
    </source>
</evidence>
<comment type="caution">
    <text evidence="2">The sequence shown here is derived from an EMBL/GenBank/DDBJ whole genome shotgun (WGS) entry which is preliminary data.</text>
</comment>
<dbReference type="RefSeq" id="WP_104321748.1">
    <property type="nucleotide sequence ID" value="NZ_PSSX01000007.1"/>
</dbReference>
<dbReference type="Pfam" id="PF00561">
    <property type="entry name" value="Abhydrolase_1"/>
    <property type="match status" value="1"/>
</dbReference>
<dbReference type="AlphaFoldDB" id="A0A2S5Z9X6"/>
<sequence>MTDASRNLNLRLPDGRNLSFSDIGTGENGTWIHCHGIPGSRNELLHLENTLIDSGVRVIVADRPGYGQSTPCPGYGFSHHSDDLRQLADHLQLEKFGISGFSGGGVFAMAAAHDLGNRIEQLVIAATPAVPLMENPYAYASELTASTWRAALVDRQTLAKELEALTGSVDELSQALIGAAGDQEEHYLSSNSVRPGFMQSLCAALEQGSITAADALARDSFLIAYSWPFAPEDIQLPVRVIHGSGDRLVHTDHQITLCGNLPDSSSEIISGAHYGTLSAIWG</sequence>
<dbReference type="InterPro" id="IPR000073">
    <property type="entry name" value="AB_hydrolase_1"/>
</dbReference>
<name>A0A2S5Z9X6_9GAMM</name>
<dbReference type="Proteomes" id="UP000239917">
    <property type="component" value="Unassembled WGS sequence"/>
</dbReference>
<evidence type="ECO:0000259" key="1">
    <source>
        <dbReference type="Pfam" id="PF00561"/>
    </source>
</evidence>
<evidence type="ECO:0000313" key="3">
    <source>
        <dbReference type="Proteomes" id="UP000239917"/>
    </source>
</evidence>
<dbReference type="SUPFAM" id="SSF53474">
    <property type="entry name" value="alpha/beta-Hydrolases"/>
    <property type="match status" value="1"/>
</dbReference>
<keyword evidence="3" id="KW-1185">Reference proteome</keyword>